<proteinExistence type="predicted"/>
<evidence type="ECO:0000313" key="3">
    <source>
        <dbReference type="Proteomes" id="UP000035350"/>
    </source>
</evidence>
<feature type="transmembrane region" description="Helical" evidence="1">
    <location>
        <begin position="20"/>
        <end position="37"/>
    </location>
</feature>
<accession>A0A0G8CDF8</accession>
<keyword evidence="1" id="KW-1133">Transmembrane helix</keyword>
<reference evidence="3" key="2">
    <citation type="submission" date="2015-04" db="EMBL/GenBank/DDBJ databases">
        <title>Draft Genome Sequences of Eight Spore-Forming Food Isolates of Bacillus cereus Genome sequencing.</title>
        <authorList>
            <person name="Krawcyk A.O."/>
            <person name="de Jong A."/>
            <person name="Eijlander R.T."/>
            <person name="Berendsen E.M."/>
            <person name="Holsappel S."/>
            <person name="Wells-Bennik M."/>
            <person name="Kuipers O.P."/>
        </authorList>
    </citation>
    <scope>NUCLEOTIDE SEQUENCE [LARGE SCALE GENOMIC DNA]</scope>
    <source>
        <strain evidence="3">B4147</strain>
    </source>
</reference>
<comment type="caution">
    <text evidence="2">The sequence shown here is derived from an EMBL/GenBank/DDBJ whole genome shotgun (WGS) entry which is preliminary data.</text>
</comment>
<dbReference type="Proteomes" id="UP000035350">
    <property type="component" value="Unassembled WGS sequence"/>
</dbReference>
<keyword evidence="1" id="KW-0472">Membrane</keyword>
<reference evidence="2 3" key="1">
    <citation type="journal article" date="2015" name="Genome Announc.">
        <title>Next-Generation Whole-Genome Sequencing of Eight Strains of Bacillus cereus, Isolated from Food.</title>
        <authorList>
            <person name="Krawczyk A.O."/>
            <person name="de Jong A."/>
            <person name="Eijlander R.T."/>
            <person name="Berendsen E.M."/>
            <person name="Holsappel S."/>
            <person name="Wells-Bennik M.H."/>
            <person name="Kuipers O.P."/>
        </authorList>
    </citation>
    <scope>NUCLEOTIDE SEQUENCE [LARGE SCALE GENOMIC DNA]</scope>
    <source>
        <strain evidence="2 3">B4147</strain>
    </source>
</reference>
<sequence>MNKLHFKEVELEELNSKTDIIYWATGAVLVAGQVIIIT</sequence>
<organism evidence="2 3">
    <name type="scientific">Bacillus wiedmannii</name>
    <dbReference type="NCBI Taxonomy" id="1890302"/>
    <lineage>
        <taxon>Bacteria</taxon>
        <taxon>Bacillati</taxon>
        <taxon>Bacillota</taxon>
        <taxon>Bacilli</taxon>
        <taxon>Bacillales</taxon>
        <taxon>Bacillaceae</taxon>
        <taxon>Bacillus</taxon>
        <taxon>Bacillus cereus group</taxon>
    </lineage>
</organism>
<evidence type="ECO:0000313" key="2">
    <source>
        <dbReference type="EMBL" id="KKZ97499.1"/>
    </source>
</evidence>
<evidence type="ECO:0000256" key="1">
    <source>
        <dbReference type="SAM" id="Phobius"/>
    </source>
</evidence>
<dbReference type="PATRIC" id="fig|1396.433.peg.526"/>
<keyword evidence="1" id="KW-0812">Transmembrane</keyword>
<dbReference type="EMBL" id="LCYN01000009">
    <property type="protein sequence ID" value="KKZ97499.1"/>
    <property type="molecule type" value="Genomic_DNA"/>
</dbReference>
<dbReference type="AlphaFoldDB" id="A0A0G8CDF8"/>
<protein>
    <submittedName>
        <fullName evidence="2">Uncharacterized protein</fullName>
    </submittedName>
</protein>
<gene>
    <name evidence="2" type="ORF">B4147_3026</name>
</gene>
<name>A0A0G8CDF8_9BACI</name>